<dbReference type="STRING" id="1267423.SAMN05216290_1823"/>
<dbReference type="PROSITE" id="PS51257">
    <property type="entry name" value="PROKAR_LIPOPROTEIN"/>
    <property type="match status" value="1"/>
</dbReference>
<dbReference type="PANTHER" id="PTHR43108:SF8">
    <property type="entry name" value="SD21168P"/>
    <property type="match status" value="1"/>
</dbReference>
<dbReference type="GO" id="GO:0016787">
    <property type="term" value="F:hydrolase activity"/>
    <property type="evidence" value="ECO:0007669"/>
    <property type="project" value="UniProtKB-KW"/>
</dbReference>
<dbReference type="InterPro" id="IPR000917">
    <property type="entry name" value="Sulfatase_N"/>
</dbReference>
<dbReference type="RefSeq" id="WP_245733550.1">
    <property type="nucleotide sequence ID" value="NZ_FOIR01000002.1"/>
</dbReference>
<keyword evidence="3" id="KW-0378">Hydrolase</keyword>
<evidence type="ECO:0000313" key="7">
    <source>
        <dbReference type="EMBL" id="SEW19435.1"/>
    </source>
</evidence>
<organism evidence="7 8">
    <name type="scientific">Roseivirga pacifica</name>
    <dbReference type="NCBI Taxonomy" id="1267423"/>
    <lineage>
        <taxon>Bacteria</taxon>
        <taxon>Pseudomonadati</taxon>
        <taxon>Bacteroidota</taxon>
        <taxon>Cytophagia</taxon>
        <taxon>Cytophagales</taxon>
        <taxon>Roseivirgaceae</taxon>
        <taxon>Roseivirga</taxon>
    </lineage>
</organism>
<dbReference type="CDD" id="cd16031">
    <property type="entry name" value="G6S_like"/>
    <property type="match status" value="1"/>
</dbReference>
<sequence length="507" mass="59021">MTNRKRSLFTLMGVMLAIISSCTNWENDQKAGGENLKLNKVNDEKPLNVIYILSDDHRYDFMGFTGKVPFLETPNMDKMALEGAHIENAFVTTSLCSPSRASILTGQFSHHHQVVDNQSLIADSVKFFPQYLQAAGYETAFMGKWHMGEHHADPRKGFDHWFSLKGQGTYYNPVININGEEKQFGDSTYITDLLTEEALDWLGQRDGEKPFFLYLSHKGVHADFKPAPRHKGVYADGAPSYPPTMYPEKNPDYNYKDVPDWVKNQRHSWHGVDYMYHGQINFDEFYQLYNETLLSVDESIGKVIDYIEETGQLDNTVIFYMGDNGFSFGEHGLIDKRQAYEESIRVPLLVYGSKEVLKRNKVKQMIQNIDIGPTILEMAGLEKPDNMDGESFLSILKGEDPQDWRERIYYEYYWERPFPQTPTTYAVRTGQYKFIRYHGIWDINELYDIQNDPWEMNNLIRDPEYKELSKELRQDLFQWLQETNGMQIPLKTDGNGARFDHKYRGTF</sequence>
<dbReference type="EMBL" id="FOIR01000002">
    <property type="protein sequence ID" value="SEW19435.1"/>
    <property type="molecule type" value="Genomic_DNA"/>
</dbReference>
<protein>
    <submittedName>
        <fullName evidence="7">Arylsulfatase A</fullName>
    </submittedName>
</protein>
<dbReference type="PANTHER" id="PTHR43108">
    <property type="entry name" value="N-ACETYLGLUCOSAMINE-6-SULFATASE FAMILY MEMBER"/>
    <property type="match status" value="1"/>
</dbReference>
<name>A0A1I0PY79_9BACT</name>
<proteinExistence type="inferred from homology"/>
<dbReference type="Proteomes" id="UP000199437">
    <property type="component" value="Unassembled WGS sequence"/>
</dbReference>
<dbReference type="SUPFAM" id="SSF53649">
    <property type="entry name" value="Alkaline phosphatase-like"/>
    <property type="match status" value="1"/>
</dbReference>
<dbReference type="AlphaFoldDB" id="A0A1I0PY79"/>
<feature type="domain" description="Sulfatase N-terminal" evidence="6">
    <location>
        <begin position="48"/>
        <end position="380"/>
    </location>
</feature>
<accession>A0A1I0PY79</accession>
<evidence type="ECO:0000313" key="8">
    <source>
        <dbReference type="Proteomes" id="UP000199437"/>
    </source>
</evidence>
<feature type="chain" id="PRO_5011526189" evidence="5">
    <location>
        <begin position="26"/>
        <end position="507"/>
    </location>
</feature>
<dbReference type="Gene3D" id="3.40.720.10">
    <property type="entry name" value="Alkaline Phosphatase, subunit A"/>
    <property type="match status" value="1"/>
</dbReference>
<keyword evidence="4" id="KW-0325">Glycoprotein</keyword>
<gene>
    <name evidence="7" type="ORF">SAMN05216290_1823</name>
</gene>
<feature type="signal peptide" evidence="5">
    <location>
        <begin position="1"/>
        <end position="25"/>
    </location>
</feature>
<evidence type="ECO:0000256" key="3">
    <source>
        <dbReference type="ARBA" id="ARBA00022801"/>
    </source>
</evidence>
<dbReference type="PROSITE" id="PS00523">
    <property type="entry name" value="SULFATASE_1"/>
    <property type="match status" value="1"/>
</dbReference>
<evidence type="ECO:0000256" key="4">
    <source>
        <dbReference type="ARBA" id="ARBA00023180"/>
    </source>
</evidence>
<dbReference type="GeneID" id="99986542"/>
<dbReference type="Pfam" id="PF00884">
    <property type="entry name" value="Sulfatase"/>
    <property type="match status" value="1"/>
</dbReference>
<evidence type="ECO:0000256" key="2">
    <source>
        <dbReference type="ARBA" id="ARBA00022729"/>
    </source>
</evidence>
<comment type="similarity">
    <text evidence="1">Belongs to the sulfatase family.</text>
</comment>
<dbReference type="InterPro" id="IPR017850">
    <property type="entry name" value="Alkaline_phosphatase_core_sf"/>
</dbReference>
<keyword evidence="2 5" id="KW-0732">Signal</keyword>
<evidence type="ECO:0000259" key="6">
    <source>
        <dbReference type="Pfam" id="PF00884"/>
    </source>
</evidence>
<reference evidence="8" key="1">
    <citation type="submission" date="2016-10" db="EMBL/GenBank/DDBJ databases">
        <authorList>
            <person name="Varghese N."/>
            <person name="Submissions S."/>
        </authorList>
    </citation>
    <scope>NUCLEOTIDE SEQUENCE [LARGE SCALE GENOMIC DNA]</scope>
    <source>
        <strain evidence="8">CGMCC 1.12402</strain>
    </source>
</reference>
<evidence type="ECO:0000256" key="5">
    <source>
        <dbReference type="SAM" id="SignalP"/>
    </source>
</evidence>
<keyword evidence="8" id="KW-1185">Reference proteome</keyword>
<evidence type="ECO:0000256" key="1">
    <source>
        <dbReference type="ARBA" id="ARBA00008779"/>
    </source>
</evidence>
<dbReference type="InterPro" id="IPR024607">
    <property type="entry name" value="Sulfatase_CS"/>
</dbReference>